<dbReference type="Proteomes" id="UP000199046">
    <property type="component" value="Unassembled WGS sequence"/>
</dbReference>
<evidence type="ECO:0000313" key="2">
    <source>
        <dbReference type="Proteomes" id="UP000199046"/>
    </source>
</evidence>
<dbReference type="EMBL" id="FOLY01000001">
    <property type="protein sequence ID" value="SFB96831.1"/>
    <property type="molecule type" value="Genomic_DNA"/>
</dbReference>
<name>A0A1I1FC29_9GAMM</name>
<keyword evidence="2" id="KW-1185">Reference proteome</keyword>
<organism evidence="1 2">
    <name type="scientific">Kushneria avicenniae</name>
    <dbReference type="NCBI Taxonomy" id="402385"/>
    <lineage>
        <taxon>Bacteria</taxon>
        <taxon>Pseudomonadati</taxon>
        <taxon>Pseudomonadota</taxon>
        <taxon>Gammaproteobacteria</taxon>
        <taxon>Oceanospirillales</taxon>
        <taxon>Halomonadaceae</taxon>
        <taxon>Kushneria</taxon>
    </lineage>
</organism>
<sequence length="34" mass="3786">MNDASPQPCRPIQTFPDFYVGTGNIISFKRNAIS</sequence>
<accession>A0A1I1FC29</accession>
<proteinExistence type="predicted"/>
<reference evidence="2" key="1">
    <citation type="submission" date="2016-10" db="EMBL/GenBank/DDBJ databases">
        <authorList>
            <person name="Varghese N."/>
            <person name="Submissions S."/>
        </authorList>
    </citation>
    <scope>NUCLEOTIDE SEQUENCE [LARGE SCALE GENOMIC DNA]</scope>
    <source>
        <strain evidence="2">DSM 23439</strain>
    </source>
</reference>
<protein>
    <submittedName>
        <fullName evidence="1">Uncharacterized protein</fullName>
    </submittedName>
</protein>
<dbReference type="AlphaFoldDB" id="A0A1I1FC29"/>
<gene>
    <name evidence="1" type="ORF">SAMN05421848_0068</name>
</gene>
<evidence type="ECO:0000313" key="1">
    <source>
        <dbReference type="EMBL" id="SFB96831.1"/>
    </source>
</evidence>